<evidence type="ECO:0000313" key="2">
    <source>
        <dbReference type="Proteomes" id="UP001176940"/>
    </source>
</evidence>
<dbReference type="EMBL" id="CAUEEQ010028636">
    <property type="protein sequence ID" value="CAJ0948541.1"/>
    <property type="molecule type" value="Genomic_DNA"/>
</dbReference>
<sequence>MRRRNESGTVTEGREASITQEWRQLQVSPFCLFGSRPSLLHLLHHSDITDFHLPDEDFGLLKLKKLQSISLLELFVTEPSKQKKY</sequence>
<protein>
    <recommendedName>
        <fullName evidence="3">Maturase K</fullName>
    </recommendedName>
</protein>
<evidence type="ECO:0000313" key="1">
    <source>
        <dbReference type="EMBL" id="CAJ0948541.1"/>
    </source>
</evidence>
<comment type="caution">
    <text evidence="1">The sequence shown here is derived from an EMBL/GenBank/DDBJ whole genome shotgun (WGS) entry which is preliminary data.</text>
</comment>
<dbReference type="Proteomes" id="UP001176940">
    <property type="component" value="Unassembled WGS sequence"/>
</dbReference>
<name>A0ABN9LTW5_9NEOB</name>
<accession>A0ABN9LTW5</accession>
<reference evidence="1" key="1">
    <citation type="submission" date="2023-07" db="EMBL/GenBank/DDBJ databases">
        <authorList>
            <person name="Stuckert A."/>
        </authorList>
    </citation>
    <scope>NUCLEOTIDE SEQUENCE</scope>
</reference>
<evidence type="ECO:0008006" key="3">
    <source>
        <dbReference type="Google" id="ProtNLM"/>
    </source>
</evidence>
<proteinExistence type="predicted"/>
<gene>
    <name evidence="1" type="ORF">RIMI_LOCUS12196475</name>
</gene>
<organism evidence="1 2">
    <name type="scientific">Ranitomeya imitator</name>
    <name type="common">mimic poison frog</name>
    <dbReference type="NCBI Taxonomy" id="111125"/>
    <lineage>
        <taxon>Eukaryota</taxon>
        <taxon>Metazoa</taxon>
        <taxon>Chordata</taxon>
        <taxon>Craniata</taxon>
        <taxon>Vertebrata</taxon>
        <taxon>Euteleostomi</taxon>
        <taxon>Amphibia</taxon>
        <taxon>Batrachia</taxon>
        <taxon>Anura</taxon>
        <taxon>Neobatrachia</taxon>
        <taxon>Hyloidea</taxon>
        <taxon>Dendrobatidae</taxon>
        <taxon>Dendrobatinae</taxon>
        <taxon>Ranitomeya</taxon>
    </lineage>
</organism>
<keyword evidence="2" id="KW-1185">Reference proteome</keyword>